<proteinExistence type="predicted"/>
<comment type="caution">
    <text evidence="1">The sequence shown here is derived from an EMBL/GenBank/DDBJ whole genome shotgun (WGS) entry which is preliminary data.</text>
</comment>
<gene>
    <name evidence="1" type="ORF">A2831_00460</name>
</gene>
<reference evidence="1 2" key="1">
    <citation type="journal article" date="2016" name="Nat. Commun.">
        <title>Thousands of microbial genomes shed light on interconnected biogeochemical processes in an aquifer system.</title>
        <authorList>
            <person name="Anantharaman K."/>
            <person name="Brown C.T."/>
            <person name="Hug L.A."/>
            <person name="Sharon I."/>
            <person name="Castelle C.J."/>
            <person name="Probst A.J."/>
            <person name="Thomas B.C."/>
            <person name="Singh A."/>
            <person name="Wilkins M.J."/>
            <person name="Karaoz U."/>
            <person name="Brodie E.L."/>
            <person name="Williams K.H."/>
            <person name="Hubbard S.S."/>
            <person name="Banfield J.F."/>
        </authorList>
    </citation>
    <scope>NUCLEOTIDE SEQUENCE [LARGE SCALE GENOMIC DNA]</scope>
</reference>
<evidence type="ECO:0000313" key="2">
    <source>
        <dbReference type="Proteomes" id="UP000177507"/>
    </source>
</evidence>
<dbReference type="Proteomes" id="UP000177507">
    <property type="component" value="Unassembled WGS sequence"/>
</dbReference>
<name>A0A1F8EXN3_9BACT</name>
<evidence type="ECO:0000313" key="1">
    <source>
        <dbReference type="EMBL" id="OGN05642.1"/>
    </source>
</evidence>
<sequence>MNSSGIKIGGLLRAYSPKTEGIDVLLKGLASAIQKLNNAGIHDVQIGVWANLDNPASDCGRTYNALCEMINGLRIFSNTRAHETIDGDLFVSVLNDGIALQYARGLTHSLILSWEAASYVDAILLKKMRAAVRSGALAVGVALPEIAEFVREGSIMNTLALWDIKALTEVGGFDPHDIKPRCADHYGESNAGVGEFIPLLKMREYHKRPVLAVLEVSAQGKIEVQSERTELQRKKLESKQRRINGMLAEIGKTAQDLRATIMPGYPN</sequence>
<organism evidence="1 2">
    <name type="scientific">Candidatus Yanofskybacteria bacterium RIFCSPHIGHO2_01_FULL_44_17</name>
    <dbReference type="NCBI Taxonomy" id="1802668"/>
    <lineage>
        <taxon>Bacteria</taxon>
        <taxon>Candidatus Yanofskyibacteriota</taxon>
    </lineage>
</organism>
<dbReference type="EMBL" id="MGJI01000006">
    <property type="protein sequence ID" value="OGN05642.1"/>
    <property type="molecule type" value="Genomic_DNA"/>
</dbReference>
<dbReference type="AlphaFoldDB" id="A0A1F8EXN3"/>
<protein>
    <submittedName>
        <fullName evidence="1">Uncharacterized protein</fullName>
    </submittedName>
</protein>
<accession>A0A1F8EXN3</accession>